<evidence type="ECO:0000256" key="2">
    <source>
        <dbReference type="SAM" id="Phobius"/>
    </source>
</evidence>
<keyword evidence="2" id="KW-0812">Transmembrane</keyword>
<dbReference type="OrthoDB" id="4858111at2"/>
<organism evidence="3 4">
    <name type="scientific">Knoellia subterranea KCTC 19937</name>
    <dbReference type="NCBI Taxonomy" id="1385521"/>
    <lineage>
        <taxon>Bacteria</taxon>
        <taxon>Bacillati</taxon>
        <taxon>Actinomycetota</taxon>
        <taxon>Actinomycetes</taxon>
        <taxon>Micrococcales</taxon>
        <taxon>Intrasporangiaceae</taxon>
        <taxon>Knoellia</taxon>
    </lineage>
</organism>
<keyword evidence="2" id="KW-0472">Membrane</keyword>
<feature type="transmembrane region" description="Helical" evidence="2">
    <location>
        <begin position="53"/>
        <end position="75"/>
    </location>
</feature>
<dbReference type="AlphaFoldDB" id="A0A0A0JJZ4"/>
<keyword evidence="4" id="KW-1185">Reference proteome</keyword>
<proteinExistence type="predicted"/>
<feature type="compositionally biased region" description="Low complexity" evidence="1">
    <location>
        <begin position="89"/>
        <end position="158"/>
    </location>
</feature>
<keyword evidence="2" id="KW-1133">Transmembrane helix</keyword>
<evidence type="ECO:0000313" key="3">
    <source>
        <dbReference type="EMBL" id="KGN36377.1"/>
    </source>
</evidence>
<gene>
    <name evidence="3" type="ORF">N803_05395</name>
</gene>
<name>A0A0A0JJZ4_9MICO</name>
<comment type="caution">
    <text evidence="3">The sequence shown here is derived from an EMBL/GenBank/DDBJ whole genome shotgun (WGS) entry which is preliminary data.</text>
</comment>
<sequence>MDDLRSTTPWSPEDDALLRGALLSLRDDVMATPIPEPAFVRARGDRGRRRRMLAVTAGVAAAVAIVAAVGFRGLAREDAAPPPLPATPTPTVATTTPSTTPTTTPTQAPTGTPTASATVRPTNTGTATPSSTPRPTSSTGGSTGGPSPSAPAGNGAPPQILSKGNPAIPATAFLSAQDWQDATPFAMTIGSWVPEEATVGAVVPCDPNAEATPASIAWMRDTGESNWTGAERIQKSNLQSDGSSNASEPAAIVRAMLNDTTCKESSDPAVTLKQGPRTGTILVTATYPDGNGPHSYLVGAVALRDGLRTATFVLADTRVNDDAWAFLGNLMDAAAKK</sequence>
<reference evidence="3 4" key="1">
    <citation type="submission" date="2013-08" db="EMBL/GenBank/DDBJ databases">
        <title>The genome sequence of Knoellia subterranea.</title>
        <authorList>
            <person name="Zhu W."/>
            <person name="Wang G."/>
        </authorList>
    </citation>
    <scope>NUCLEOTIDE SEQUENCE [LARGE SCALE GENOMIC DNA]</scope>
    <source>
        <strain evidence="3 4">KCTC 19937</strain>
    </source>
</reference>
<dbReference type="eggNOG" id="ENOG5032K4N">
    <property type="taxonomic scope" value="Bacteria"/>
</dbReference>
<accession>A0A0A0JJZ4</accession>
<dbReference type="Proteomes" id="UP000030011">
    <property type="component" value="Unassembled WGS sequence"/>
</dbReference>
<dbReference type="EMBL" id="AVPK01000011">
    <property type="protein sequence ID" value="KGN36377.1"/>
    <property type="molecule type" value="Genomic_DNA"/>
</dbReference>
<evidence type="ECO:0000256" key="1">
    <source>
        <dbReference type="SAM" id="MobiDB-lite"/>
    </source>
</evidence>
<dbReference type="STRING" id="1385521.N803_05395"/>
<protein>
    <submittedName>
        <fullName evidence="3">Uncharacterized protein</fullName>
    </submittedName>
</protein>
<evidence type="ECO:0000313" key="4">
    <source>
        <dbReference type="Proteomes" id="UP000030011"/>
    </source>
</evidence>
<dbReference type="RefSeq" id="WP_035906862.1">
    <property type="nucleotide sequence ID" value="NZ_AVPK01000011.1"/>
</dbReference>
<feature type="region of interest" description="Disordered" evidence="1">
    <location>
        <begin position="79"/>
        <end position="166"/>
    </location>
</feature>